<reference evidence="2 3" key="1">
    <citation type="submission" date="2019-01" db="EMBL/GenBank/DDBJ databases">
        <title>Draft genome sequences of three monokaryotic isolates of the white-rot basidiomycete fungus Dichomitus squalens.</title>
        <authorList>
            <consortium name="DOE Joint Genome Institute"/>
            <person name="Lopez S.C."/>
            <person name="Andreopoulos B."/>
            <person name="Pangilinan J."/>
            <person name="Lipzen A."/>
            <person name="Riley R."/>
            <person name="Ahrendt S."/>
            <person name="Ng V."/>
            <person name="Barry K."/>
            <person name="Daum C."/>
            <person name="Grigoriev I.V."/>
            <person name="Hilden K.S."/>
            <person name="Makela M.R."/>
            <person name="de Vries R.P."/>
        </authorList>
    </citation>
    <scope>NUCLEOTIDE SEQUENCE [LARGE SCALE GENOMIC DNA]</scope>
    <source>
        <strain evidence="2 3">CBS 464.89</strain>
        <strain evidence="1">OM18370.1</strain>
    </source>
</reference>
<protein>
    <submittedName>
        <fullName evidence="2">Uncharacterized protein</fullName>
    </submittedName>
</protein>
<dbReference type="Proteomes" id="UP000292082">
    <property type="component" value="Unassembled WGS sequence"/>
</dbReference>
<organism evidence="2 3">
    <name type="scientific">Dichomitus squalens</name>
    <dbReference type="NCBI Taxonomy" id="114155"/>
    <lineage>
        <taxon>Eukaryota</taxon>
        <taxon>Fungi</taxon>
        <taxon>Dikarya</taxon>
        <taxon>Basidiomycota</taxon>
        <taxon>Agaricomycotina</taxon>
        <taxon>Agaricomycetes</taxon>
        <taxon>Polyporales</taxon>
        <taxon>Polyporaceae</taxon>
        <taxon>Dichomitus</taxon>
    </lineage>
</organism>
<accession>A0A4Q9NC67</accession>
<evidence type="ECO:0000313" key="2">
    <source>
        <dbReference type="EMBL" id="TBU60279.1"/>
    </source>
</evidence>
<dbReference type="EMBL" id="ML145106">
    <property type="protein sequence ID" value="TBU60279.1"/>
    <property type="molecule type" value="Genomic_DNA"/>
</dbReference>
<dbReference type="Proteomes" id="UP000292957">
    <property type="component" value="Unassembled WGS sequence"/>
</dbReference>
<dbReference type="AlphaFoldDB" id="A0A4Q9NC67"/>
<evidence type="ECO:0000313" key="1">
    <source>
        <dbReference type="EMBL" id="TBU24602.1"/>
    </source>
</evidence>
<keyword evidence="3" id="KW-1185">Reference proteome</keyword>
<sequence length="157" mass="17175">MKGVLAHSSSLPTLGELQVFDKPLRVAVLRNLISETRTAETLEVICVSQQHNAVARRALLGPYPRCCWTSPHGPPHDKDLLRFWCPSPFGRCITELKILRCKTGRESSTTSHASMASTRSISKRISSSICTAKPSASCWYTFHAVSTICAPSKSSSS</sequence>
<dbReference type="EMBL" id="ML143476">
    <property type="protein sequence ID" value="TBU24602.1"/>
    <property type="molecule type" value="Genomic_DNA"/>
</dbReference>
<gene>
    <name evidence="2" type="ORF">BD310DRAFT_339568</name>
    <name evidence="1" type="ORF">BD311DRAFT_554249</name>
</gene>
<evidence type="ECO:0000313" key="3">
    <source>
        <dbReference type="Proteomes" id="UP000292082"/>
    </source>
</evidence>
<proteinExistence type="predicted"/>
<name>A0A4Q9NC67_9APHY</name>